<reference evidence="1 2" key="1">
    <citation type="submission" date="2012-04" db="EMBL/GenBank/DDBJ databases">
        <authorList>
            <person name="Genoscope - CEA"/>
        </authorList>
    </citation>
    <scope>NUCLEOTIDE SEQUENCE [LARGE SCALE GENOMIC DNA]</scope>
    <source>
        <strain evidence="1 2">9808</strain>
    </source>
</reference>
<name>I4HW25_MICAE</name>
<comment type="caution">
    <text evidence="1">The sequence shown here is derived from an EMBL/GenBank/DDBJ whole genome shotgun (WGS) entry which is preliminary data.</text>
</comment>
<gene>
    <name evidence="1" type="ORF">MICAG_3050017</name>
</gene>
<dbReference type="EMBL" id="CAIN01000230">
    <property type="protein sequence ID" value="CCI26249.1"/>
    <property type="molecule type" value="Genomic_DNA"/>
</dbReference>
<accession>I4HW25</accession>
<organism evidence="1 2">
    <name type="scientific">Microcystis aeruginosa PCC 9808</name>
    <dbReference type="NCBI Taxonomy" id="1160284"/>
    <lineage>
        <taxon>Bacteria</taxon>
        <taxon>Bacillati</taxon>
        <taxon>Cyanobacteriota</taxon>
        <taxon>Cyanophyceae</taxon>
        <taxon>Oscillatoriophycideae</taxon>
        <taxon>Chroococcales</taxon>
        <taxon>Microcystaceae</taxon>
        <taxon>Microcystis</taxon>
    </lineage>
</organism>
<proteinExistence type="predicted"/>
<dbReference type="AlphaFoldDB" id="I4HW25"/>
<dbReference type="Proteomes" id="UP000005291">
    <property type="component" value="Unassembled WGS sequence"/>
</dbReference>
<evidence type="ECO:0000313" key="1">
    <source>
        <dbReference type="EMBL" id="CCI26249.1"/>
    </source>
</evidence>
<sequence>MGRYIISYLSLAIMGTLMLCPLGSRNSFLPQKAIAQTRQQANTNRSAWQVALPQQATVRRKKGSSLTGKLVKFDPKTLTVTAGGDSENISLTEVKSVEFTLQDEIWVTLPNGARGKVRPIRGLTIPIENVPASSFKIGRTNDSVILNLTQVLNDQEFGKLTSDPNKIYVLKTIEMTSPNKMTIYLRAYGSQV</sequence>
<dbReference type="HOGENOM" id="CLU_1413745_0_0_3"/>
<protein>
    <submittedName>
        <fullName evidence="1">Uncharacterized protein</fullName>
    </submittedName>
</protein>
<evidence type="ECO:0000313" key="2">
    <source>
        <dbReference type="Proteomes" id="UP000005291"/>
    </source>
</evidence>